<keyword evidence="1" id="KW-0479">Metal-binding</keyword>
<dbReference type="PROSITE" id="PS50157">
    <property type="entry name" value="ZINC_FINGER_C2H2_2"/>
    <property type="match status" value="1"/>
</dbReference>
<organism evidence="3 4">
    <name type="scientific">Heterorhabditis bacteriophora</name>
    <name type="common">Entomopathogenic nematode worm</name>
    <dbReference type="NCBI Taxonomy" id="37862"/>
    <lineage>
        <taxon>Eukaryota</taxon>
        <taxon>Metazoa</taxon>
        <taxon>Ecdysozoa</taxon>
        <taxon>Nematoda</taxon>
        <taxon>Chromadorea</taxon>
        <taxon>Rhabditida</taxon>
        <taxon>Rhabditina</taxon>
        <taxon>Rhabditomorpha</taxon>
        <taxon>Strongyloidea</taxon>
        <taxon>Heterorhabditidae</taxon>
        <taxon>Heterorhabditis</taxon>
    </lineage>
</organism>
<keyword evidence="1" id="KW-0863">Zinc-finger</keyword>
<accession>A0A1I7WFB2</accession>
<dbReference type="InterPro" id="IPR013087">
    <property type="entry name" value="Znf_C2H2_type"/>
</dbReference>
<dbReference type="PROSITE" id="PS00028">
    <property type="entry name" value="ZINC_FINGER_C2H2_1"/>
    <property type="match status" value="1"/>
</dbReference>
<dbReference type="Proteomes" id="UP000095283">
    <property type="component" value="Unplaced"/>
</dbReference>
<dbReference type="WBParaSite" id="Hba_03653">
    <property type="protein sequence ID" value="Hba_03653"/>
    <property type="gene ID" value="Hba_03653"/>
</dbReference>
<keyword evidence="1" id="KW-0862">Zinc</keyword>
<evidence type="ECO:0000256" key="1">
    <source>
        <dbReference type="PROSITE-ProRule" id="PRU00042"/>
    </source>
</evidence>
<sequence length="241" mass="26432">MEEKEEVIGVDGMIQGTKDGSMQKASELTKMPSRFIIHRKKREEAETAPPPLGVTTVLGGLKLTIIGINPMNKNCLKILHRIKVWKGQGPVQNVRAIVLRSSFCDSTGVDSLSPLYACASCGHFFIRNGTIFGHFSSILHTVVSKASISQVPRISLTLIVLSDAVCQVVLFLGHSIALDDICNPPHRVTDSWQYFNLTSFELPPKLMRALSLRAQNNLSGGQRGPSIADSVTVPYDDKDFE</sequence>
<evidence type="ECO:0000313" key="3">
    <source>
        <dbReference type="Proteomes" id="UP000095283"/>
    </source>
</evidence>
<feature type="domain" description="C2H2-type" evidence="2">
    <location>
        <begin position="116"/>
        <end position="141"/>
    </location>
</feature>
<dbReference type="AlphaFoldDB" id="A0A1I7WFB2"/>
<reference evidence="4" key="1">
    <citation type="submission" date="2016-11" db="UniProtKB">
        <authorList>
            <consortium name="WormBaseParasite"/>
        </authorList>
    </citation>
    <scope>IDENTIFICATION</scope>
</reference>
<proteinExistence type="predicted"/>
<evidence type="ECO:0000259" key="2">
    <source>
        <dbReference type="PROSITE" id="PS50157"/>
    </source>
</evidence>
<evidence type="ECO:0000313" key="4">
    <source>
        <dbReference type="WBParaSite" id="Hba_03653"/>
    </source>
</evidence>
<protein>
    <submittedName>
        <fullName evidence="4">C2H2-type domain-containing protein</fullName>
    </submittedName>
</protein>
<keyword evidence="3" id="KW-1185">Reference proteome</keyword>
<dbReference type="GO" id="GO:0008270">
    <property type="term" value="F:zinc ion binding"/>
    <property type="evidence" value="ECO:0007669"/>
    <property type="project" value="UniProtKB-KW"/>
</dbReference>
<name>A0A1I7WFB2_HETBA</name>